<feature type="domain" description="ShKT" evidence="12">
    <location>
        <begin position="302"/>
        <end position="336"/>
    </location>
</feature>
<evidence type="ECO:0000256" key="11">
    <source>
        <dbReference type="RuleBase" id="RU361183"/>
    </source>
</evidence>
<dbReference type="Gene3D" id="3.40.390.10">
    <property type="entry name" value="Collagenase (Catalytic Domain)"/>
    <property type="match status" value="1"/>
</dbReference>
<keyword evidence="3 10" id="KW-0479">Metal-binding</keyword>
<dbReference type="PANTHER" id="PTHR10127:SF827">
    <property type="entry name" value="ZINC METALLOPROTEINASE NAS-7"/>
    <property type="match status" value="1"/>
</dbReference>
<proteinExistence type="predicted"/>
<feature type="domain" description="Peptidase M12A" evidence="13">
    <location>
        <begin position="78"/>
        <end position="255"/>
    </location>
</feature>
<evidence type="ECO:0000256" key="8">
    <source>
        <dbReference type="ARBA" id="ARBA00023157"/>
    </source>
</evidence>
<sequence length="336" mass="38528">MFNTGNLFMVFELLISSLAGITAYVTESNALTEFDFENAELLTKDELYNPNALSLEEVNKHRSDIRGPVASKRRFRRNGINKPAKLWPGGKIPYSISPHYTNLERALLARAVKQYHDKTCLRFIPRPPYEGNYLFIGKVDGCFSEVGRTNGVQVLSLDDGCLEYTTIIHEMMHVVGFYHEHAAIDQFGKVDLTKTSYYGQPYDYRSILHYDSLAFSKNGFPTMLPKERGFSSTIGNAKDFSEIDLAKINRMYSCPEAYFTSSTQPRIQSSMPFSQTLKRYEMPHMDDRYFDEFSVKMGHKNCKDRIAGCWMTQDRCHSQALFILMKTLCAKTCKLC</sequence>
<evidence type="ECO:0000313" key="14">
    <source>
        <dbReference type="Proteomes" id="UP000887581"/>
    </source>
</evidence>
<keyword evidence="4 10" id="KW-0378">Hydrolase</keyword>
<evidence type="ECO:0000259" key="12">
    <source>
        <dbReference type="PROSITE" id="PS51670"/>
    </source>
</evidence>
<feature type="active site" evidence="10">
    <location>
        <position position="170"/>
    </location>
</feature>
<protein>
    <recommendedName>
        <fullName evidence="11">Metalloendopeptidase</fullName>
        <ecNumber evidence="11">3.4.24.-</ecNumber>
    </recommendedName>
</protein>
<organism evidence="14 15">
    <name type="scientific">Setaria digitata</name>
    <dbReference type="NCBI Taxonomy" id="48799"/>
    <lineage>
        <taxon>Eukaryota</taxon>
        <taxon>Metazoa</taxon>
        <taxon>Ecdysozoa</taxon>
        <taxon>Nematoda</taxon>
        <taxon>Chromadorea</taxon>
        <taxon>Rhabditida</taxon>
        <taxon>Spirurina</taxon>
        <taxon>Spiruromorpha</taxon>
        <taxon>Filarioidea</taxon>
        <taxon>Setariidae</taxon>
        <taxon>Setaria</taxon>
    </lineage>
</organism>
<evidence type="ECO:0000313" key="15">
    <source>
        <dbReference type="WBParaSite" id="sdigi.contig453.g8427.t1"/>
    </source>
</evidence>
<accession>A0A915PUI8</accession>
<evidence type="ECO:0000256" key="3">
    <source>
        <dbReference type="ARBA" id="ARBA00022723"/>
    </source>
</evidence>
<dbReference type="SMART" id="SM00235">
    <property type="entry name" value="ZnMc"/>
    <property type="match status" value="1"/>
</dbReference>
<evidence type="ECO:0000256" key="4">
    <source>
        <dbReference type="ARBA" id="ARBA00022801"/>
    </source>
</evidence>
<dbReference type="WBParaSite" id="sdigi.contig453.g8427.t1">
    <property type="protein sequence ID" value="sdigi.contig453.g8427.t1"/>
    <property type="gene ID" value="sdigi.contig453.g8427"/>
</dbReference>
<keyword evidence="11" id="KW-0732">Signal</keyword>
<keyword evidence="14" id="KW-1185">Reference proteome</keyword>
<keyword evidence="8 9" id="KW-1015">Disulfide bond</keyword>
<reference evidence="15" key="1">
    <citation type="submission" date="2022-11" db="UniProtKB">
        <authorList>
            <consortium name="WormBaseParasite"/>
        </authorList>
    </citation>
    <scope>IDENTIFICATION</scope>
</reference>
<dbReference type="PROSITE" id="PS51864">
    <property type="entry name" value="ASTACIN"/>
    <property type="match status" value="1"/>
</dbReference>
<evidence type="ECO:0000256" key="1">
    <source>
        <dbReference type="ARBA" id="ARBA00002657"/>
    </source>
</evidence>
<dbReference type="CDD" id="cd04280">
    <property type="entry name" value="ZnMc_astacin_like"/>
    <property type="match status" value="1"/>
</dbReference>
<evidence type="ECO:0000256" key="6">
    <source>
        <dbReference type="ARBA" id="ARBA00023049"/>
    </source>
</evidence>
<dbReference type="AlphaFoldDB" id="A0A915PUI8"/>
<feature type="disulfide bond" evidence="9">
    <location>
        <begin position="302"/>
        <end position="336"/>
    </location>
</feature>
<dbReference type="GO" id="GO:0006508">
    <property type="term" value="P:proteolysis"/>
    <property type="evidence" value="ECO:0007669"/>
    <property type="project" value="UniProtKB-KW"/>
</dbReference>
<dbReference type="Pfam" id="PF01549">
    <property type="entry name" value="ShK"/>
    <property type="match status" value="1"/>
</dbReference>
<evidence type="ECO:0000259" key="13">
    <source>
        <dbReference type="PROSITE" id="PS51864"/>
    </source>
</evidence>
<comment type="function">
    <text evidence="1">Metalloprotease.</text>
</comment>
<evidence type="ECO:0000256" key="7">
    <source>
        <dbReference type="ARBA" id="ARBA00023145"/>
    </source>
</evidence>
<dbReference type="Proteomes" id="UP000887581">
    <property type="component" value="Unplaced"/>
</dbReference>
<keyword evidence="6 10" id="KW-0482">Metalloprotease</keyword>
<feature type="chain" id="PRO_5038171465" description="Metalloendopeptidase" evidence="11">
    <location>
        <begin position="24"/>
        <end position="336"/>
    </location>
</feature>
<dbReference type="PRINTS" id="PR00480">
    <property type="entry name" value="ASTACIN"/>
</dbReference>
<keyword evidence="2 10" id="KW-0645">Protease</keyword>
<dbReference type="Pfam" id="PF01400">
    <property type="entry name" value="Astacin"/>
    <property type="match status" value="1"/>
</dbReference>
<feature type="binding site" evidence="10">
    <location>
        <position position="169"/>
    </location>
    <ligand>
        <name>Zn(2+)</name>
        <dbReference type="ChEBI" id="CHEBI:29105"/>
        <note>catalytic</note>
    </ligand>
</feature>
<feature type="binding site" evidence="10">
    <location>
        <position position="179"/>
    </location>
    <ligand>
        <name>Zn(2+)</name>
        <dbReference type="ChEBI" id="CHEBI:29105"/>
        <note>catalytic</note>
    </ligand>
</feature>
<keyword evidence="5 10" id="KW-0862">Zinc</keyword>
<name>A0A915PUI8_9BILA</name>
<feature type="binding site" evidence="10">
    <location>
        <position position="173"/>
    </location>
    <ligand>
        <name>Zn(2+)</name>
        <dbReference type="ChEBI" id="CHEBI:29105"/>
        <note>catalytic</note>
    </ligand>
</feature>
<dbReference type="GO" id="GO:0008270">
    <property type="term" value="F:zinc ion binding"/>
    <property type="evidence" value="ECO:0007669"/>
    <property type="project" value="UniProtKB-UniRule"/>
</dbReference>
<dbReference type="InterPro" id="IPR034035">
    <property type="entry name" value="Astacin-like_dom"/>
</dbReference>
<dbReference type="InterPro" id="IPR006026">
    <property type="entry name" value="Peptidase_Metallo"/>
</dbReference>
<keyword evidence="7" id="KW-0865">Zymogen</keyword>
<dbReference type="InterPro" id="IPR003582">
    <property type="entry name" value="ShKT_dom"/>
</dbReference>
<dbReference type="InterPro" id="IPR024079">
    <property type="entry name" value="MetalloPept_cat_dom_sf"/>
</dbReference>
<evidence type="ECO:0000256" key="9">
    <source>
        <dbReference type="PROSITE-ProRule" id="PRU01005"/>
    </source>
</evidence>
<dbReference type="InterPro" id="IPR001506">
    <property type="entry name" value="Peptidase_M12A"/>
</dbReference>
<evidence type="ECO:0000256" key="10">
    <source>
        <dbReference type="PROSITE-ProRule" id="PRU01211"/>
    </source>
</evidence>
<dbReference type="EC" id="3.4.24.-" evidence="11"/>
<dbReference type="SUPFAM" id="SSF55486">
    <property type="entry name" value="Metalloproteases ('zincins'), catalytic domain"/>
    <property type="match status" value="1"/>
</dbReference>
<dbReference type="PROSITE" id="PS51670">
    <property type="entry name" value="SHKT"/>
    <property type="match status" value="1"/>
</dbReference>
<feature type="signal peptide" evidence="11">
    <location>
        <begin position="1"/>
        <end position="23"/>
    </location>
</feature>
<dbReference type="GO" id="GO:0004222">
    <property type="term" value="F:metalloendopeptidase activity"/>
    <property type="evidence" value="ECO:0007669"/>
    <property type="project" value="UniProtKB-UniRule"/>
</dbReference>
<comment type="cofactor">
    <cofactor evidence="10 11">
        <name>Zn(2+)</name>
        <dbReference type="ChEBI" id="CHEBI:29105"/>
    </cofactor>
    <text evidence="10 11">Binds 1 zinc ion per subunit.</text>
</comment>
<evidence type="ECO:0000256" key="5">
    <source>
        <dbReference type="ARBA" id="ARBA00022833"/>
    </source>
</evidence>
<dbReference type="PANTHER" id="PTHR10127">
    <property type="entry name" value="DISCOIDIN, CUB, EGF, LAMININ , AND ZINC METALLOPROTEASE DOMAIN CONTAINING"/>
    <property type="match status" value="1"/>
</dbReference>
<comment type="caution">
    <text evidence="9">Lacks conserved residue(s) required for the propagation of feature annotation.</text>
</comment>
<evidence type="ECO:0000256" key="2">
    <source>
        <dbReference type="ARBA" id="ARBA00022670"/>
    </source>
</evidence>